<dbReference type="EMBL" id="JAVLVT010000010">
    <property type="protein sequence ID" value="MDS1272223.1"/>
    <property type="molecule type" value="Genomic_DNA"/>
</dbReference>
<keyword evidence="2" id="KW-1185">Reference proteome</keyword>
<reference evidence="2" key="1">
    <citation type="submission" date="2023-07" db="EMBL/GenBank/DDBJ databases">
        <title>Novel species in the genus Lipingzhangella isolated from Sambhar Salt Lake.</title>
        <authorList>
            <person name="Jiya N."/>
            <person name="Kajale S."/>
            <person name="Sharma A."/>
        </authorList>
    </citation>
    <scope>NUCLEOTIDE SEQUENCE [LARGE SCALE GENOMIC DNA]</scope>
    <source>
        <strain evidence="2">LS1_29</strain>
    </source>
</reference>
<comment type="caution">
    <text evidence="1">The sequence shown here is derived from an EMBL/GenBank/DDBJ whole genome shotgun (WGS) entry which is preliminary data.</text>
</comment>
<gene>
    <name evidence="1" type="ORF">RIF23_18190</name>
</gene>
<name>A0ABU2HAE8_9ACTN</name>
<dbReference type="Proteomes" id="UP001250214">
    <property type="component" value="Unassembled WGS sequence"/>
</dbReference>
<dbReference type="RefSeq" id="WP_310913794.1">
    <property type="nucleotide sequence ID" value="NZ_JAVLVT010000010.1"/>
</dbReference>
<sequence length="80" mass="7229">MTARSSGGAGAGDGGGGGVTGVLGVASAGDALGAAVARAAQTSVDEGAPGAGVAIIMDAVPAARSKKARHTVSTPISGPT</sequence>
<protein>
    <submittedName>
        <fullName evidence="1">Uncharacterized protein</fullName>
    </submittedName>
</protein>
<evidence type="ECO:0000313" key="2">
    <source>
        <dbReference type="Proteomes" id="UP001250214"/>
    </source>
</evidence>
<proteinExistence type="predicted"/>
<organism evidence="1 2">
    <name type="scientific">Lipingzhangella rawalii</name>
    <dbReference type="NCBI Taxonomy" id="2055835"/>
    <lineage>
        <taxon>Bacteria</taxon>
        <taxon>Bacillati</taxon>
        <taxon>Actinomycetota</taxon>
        <taxon>Actinomycetes</taxon>
        <taxon>Streptosporangiales</taxon>
        <taxon>Nocardiopsidaceae</taxon>
        <taxon>Lipingzhangella</taxon>
    </lineage>
</organism>
<accession>A0ABU2HAE8</accession>
<evidence type="ECO:0000313" key="1">
    <source>
        <dbReference type="EMBL" id="MDS1272223.1"/>
    </source>
</evidence>